<keyword evidence="6 7" id="KW-0139">CF(1)</keyword>
<keyword evidence="4 7" id="KW-0406">Ion transport</keyword>
<dbReference type="HAMAP" id="MF_00530">
    <property type="entry name" value="ATP_synth_epsil_bac"/>
    <property type="match status" value="1"/>
</dbReference>
<dbReference type="SUPFAM" id="SSF51344">
    <property type="entry name" value="Epsilon subunit of F1F0-ATP synthase N-terminal domain"/>
    <property type="match status" value="1"/>
</dbReference>
<evidence type="ECO:0000256" key="1">
    <source>
        <dbReference type="ARBA" id="ARBA00004184"/>
    </source>
</evidence>
<accession>A0ABZ2AKY0</accession>
<dbReference type="RefSeq" id="WP_330463698.1">
    <property type="nucleotide sequence ID" value="NZ_CP143578.1"/>
</dbReference>
<dbReference type="Gene3D" id="2.60.15.10">
    <property type="entry name" value="F0F1 ATP synthase delta/epsilon subunit, N-terminal"/>
    <property type="match status" value="1"/>
</dbReference>
<dbReference type="Pfam" id="PF02823">
    <property type="entry name" value="ATP-synt_DE_N"/>
    <property type="match status" value="1"/>
</dbReference>
<comment type="subunit">
    <text evidence="7">F-type ATPases have 2 components, CF(1) - the catalytic core - and CF(0) - the membrane proton channel. CF(1) has five subunits: alpha(3), beta(3), gamma(1), delta(1), epsilon(1). CF(0) has three main subunits: a, b and c.</text>
</comment>
<comment type="similarity">
    <text evidence="2 7">Belongs to the ATPase epsilon chain family.</text>
</comment>
<keyword evidence="5 7" id="KW-0472">Membrane</keyword>
<keyword evidence="10" id="KW-1185">Reference proteome</keyword>
<evidence type="ECO:0000256" key="2">
    <source>
        <dbReference type="ARBA" id="ARBA00005712"/>
    </source>
</evidence>
<evidence type="ECO:0000313" key="9">
    <source>
        <dbReference type="EMBL" id="WVN21668.1"/>
    </source>
</evidence>
<keyword evidence="7" id="KW-0066">ATP synthesis</keyword>
<proteinExistence type="inferred from homology"/>
<keyword evidence="7" id="KW-1003">Cell membrane</keyword>
<feature type="domain" description="ATP synthase F1 complex delta/epsilon subunit N-terminal" evidence="8">
    <location>
        <begin position="8"/>
        <end position="85"/>
    </location>
</feature>
<sequence length="122" mass="13836">MSSNKTINIAISTPSGIYYETEASIATFTTTEGQIGLMHQALPFLAALIPSRIIIKELNNQNKVFYIDRGIVEFKNNLLSLIVNHIDIKPFDLETKILKKNDTKYTVIEELVLKKKIAQQKK</sequence>
<evidence type="ECO:0000256" key="5">
    <source>
        <dbReference type="ARBA" id="ARBA00023136"/>
    </source>
</evidence>
<dbReference type="EMBL" id="CP143578">
    <property type="protein sequence ID" value="WVN21668.1"/>
    <property type="molecule type" value="Genomic_DNA"/>
</dbReference>
<reference evidence="9" key="1">
    <citation type="submission" date="2024-01" db="EMBL/GenBank/DDBJ databases">
        <title>Complete genome sequence of Mycoplasma gateae strain 3700.</title>
        <authorList>
            <person name="Spergser J."/>
        </authorList>
    </citation>
    <scope>NUCLEOTIDE SEQUENCE [LARGE SCALE GENOMIC DNA]</scope>
    <source>
        <strain evidence="9">3700</strain>
    </source>
</reference>
<evidence type="ECO:0000313" key="10">
    <source>
        <dbReference type="Proteomes" id="UP001431935"/>
    </source>
</evidence>
<dbReference type="Proteomes" id="UP001431935">
    <property type="component" value="Chromosome"/>
</dbReference>
<name>A0ABZ2AKY0_9BACT</name>
<evidence type="ECO:0000256" key="3">
    <source>
        <dbReference type="ARBA" id="ARBA00022448"/>
    </source>
</evidence>
<keyword evidence="7" id="KW-0375">Hydrogen ion transport</keyword>
<evidence type="ECO:0000256" key="4">
    <source>
        <dbReference type="ARBA" id="ARBA00023065"/>
    </source>
</evidence>
<gene>
    <name evidence="7" type="primary">atpC</name>
    <name evidence="9" type="ORF">V2E26_01610</name>
</gene>
<dbReference type="InterPro" id="IPR001469">
    <property type="entry name" value="ATP_synth_F1_dsu/esu"/>
</dbReference>
<dbReference type="InterPro" id="IPR036771">
    <property type="entry name" value="ATPsynth_dsu/esu_N"/>
</dbReference>
<keyword evidence="3 7" id="KW-0813">Transport</keyword>
<evidence type="ECO:0000256" key="6">
    <source>
        <dbReference type="ARBA" id="ARBA00023196"/>
    </source>
</evidence>
<dbReference type="InterPro" id="IPR020546">
    <property type="entry name" value="ATP_synth_F1_dsu/esu_N"/>
</dbReference>
<organism evidence="9 10">
    <name type="scientific">Metamycoplasma gateae</name>
    <dbReference type="NCBI Taxonomy" id="35769"/>
    <lineage>
        <taxon>Bacteria</taxon>
        <taxon>Bacillati</taxon>
        <taxon>Mycoplasmatota</taxon>
        <taxon>Mycoplasmoidales</taxon>
        <taxon>Metamycoplasmataceae</taxon>
        <taxon>Metamycoplasma</taxon>
    </lineage>
</organism>
<evidence type="ECO:0000259" key="8">
    <source>
        <dbReference type="Pfam" id="PF02823"/>
    </source>
</evidence>
<evidence type="ECO:0000256" key="7">
    <source>
        <dbReference type="HAMAP-Rule" id="MF_00530"/>
    </source>
</evidence>
<comment type="function">
    <text evidence="7">Produces ATP from ADP in the presence of a proton gradient across the membrane.</text>
</comment>
<protein>
    <recommendedName>
        <fullName evidence="7">ATP synthase epsilon chain</fullName>
    </recommendedName>
    <alternativeName>
        <fullName evidence="7">ATP synthase F1 sector epsilon subunit</fullName>
    </alternativeName>
    <alternativeName>
        <fullName evidence="7">F-ATPase epsilon subunit</fullName>
    </alternativeName>
</protein>
<comment type="subcellular location">
    <subcellularLocation>
        <location evidence="7">Cell membrane</location>
        <topology evidence="7">Peripheral membrane protein</topology>
    </subcellularLocation>
    <subcellularLocation>
        <location evidence="1">Endomembrane system</location>
        <topology evidence="1">Peripheral membrane protein</topology>
    </subcellularLocation>
</comment>